<name>A0ABW4BUJ7_9LACO</name>
<protein>
    <submittedName>
        <fullName evidence="1">Uncharacterized protein</fullName>
    </submittedName>
</protein>
<accession>A0ABW4BUJ7</accession>
<keyword evidence="2" id="KW-1185">Reference proteome</keyword>
<comment type="caution">
    <text evidence="1">The sequence shown here is derived from an EMBL/GenBank/DDBJ whole genome shotgun (WGS) entry which is preliminary data.</text>
</comment>
<dbReference type="RefSeq" id="WP_125677289.1">
    <property type="nucleotide sequence ID" value="NZ_JBHTOI010000041.1"/>
</dbReference>
<proteinExistence type="predicted"/>
<dbReference type="Proteomes" id="UP001597251">
    <property type="component" value="Unassembled WGS sequence"/>
</dbReference>
<organism evidence="1 2">
    <name type="scientific">Companilactobacillus keshanensis</name>
    <dbReference type="NCBI Taxonomy" id="2486003"/>
    <lineage>
        <taxon>Bacteria</taxon>
        <taxon>Bacillati</taxon>
        <taxon>Bacillota</taxon>
        <taxon>Bacilli</taxon>
        <taxon>Lactobacillales</taxon>
        <taxon>Lactobacillaceae</taxon>
        <taxon>Companilactobacillus</taxon>
    </lineage>
</organism>
<gene>
    <name evidence="1" type="ORF">ACFQ42_06800</name>
</gene>
<sequence length="143" mass="16569">MRIIKDWSEDEIKEFENYMSVYKSSHGDLSSMVVISSVVNITGSFPNLHDRYAVNDNNSKDNQFAQDIVDLVTGKAKFEDKKYYVKLMDEREGYLNIDTIHYDNCLGSTRHYSGIKTQFTMDEIKAIDERYVPFAVPVEEMGE</sequence>
<evidence type="ECO:0000313" key="2">
    <source>
        <dbReference type="Proteomes" id="UP001597251"/>
    </source>
</evidence>
<evidence type="ECO:0000313" key="1">
    <source>
        <dbReference type="EMBL" id="MFD1418443.1"/>
    </source>
</evidence>
<dbReference type="EMBL" id="JBHTOI010000041">
    <property type="protein sequence ID" value="MFD1418443.1"/>
    <property type="molecule type" value="Genomic_DNA"/>
</dbReference>
<reference evidence="2" key="1">
    <citation type="journal article" date="2019" name="Int. J. Syst. Evol. Microbiol.">
        <title>The Global Catalogue of Microorganisms (GCM) 10K type strain sequencing project: providing services to taxonomists for standard genome sequencing and annotation.</title>
        <authorList>
            <consortium name="The Broad Institute Genomics Platform"/>
            <consortium name="The Broad Institute Genome Sequencing Center for Infectious Disease"/>
            <person name="Wu L."/>
            <person name="Ma J."/>
        </authorList>
    </citation>
    <scope>NUCLEOTIDE SEQUENCE [LARGE SCALE GENOMIC DNA]</scope>
    <source>
        <strain evidence="2">CCM 8936</strain>
    </source>
</reference>